<dbReference type="EMBL" id="JACHKF010000001">
    <property type="protein sequence ID" value="MBB6570298.1"/>
    <property type="molecule type" value="Genomic_DNA"/>
</dbReference>
<dbReference type="GO" id="GO:0003700">
    <property type="term" value="F:DNA-binding transcription factor activity"/>
    <property type="evidence" value="ECO:0007669"/>
    <property type="project" value="InterPro"/>
</dbReference>
<dbReference type="Gene3D" id="1.10.10.10">
    <property type="entry name" value="Winged helix-like DNA-binding domain superfamily/Winged helix DNA-binding domain"/>
    <property type="match status" value="1"/>
</dbReference>
<protein>
    <submittedName>
        <fullName evidence="5">DNA-binding transcriptional ArsR family regulator</fullName>
    </submittedName>
    <submittedName>
        <fullName evidence="6">Winged helix-turn-helix transcriptional regulator</fullName>
    </submittedName>
</protein>
<feature type="domain" description="HTH arsR-type" evidence="4">
    <location>
        <begin position="241"/>
        <end position="324"/>
    </location>
</feature>
<keyword evidence="3" id="KW-0804">Transcription</keyword>
<keyword evidence="1" id="KW-0805">Transcription regulation</keyword>
<dbReference type="Proteomes" id="UP000553957">
    <property type="component" value="Unassembled WGS sequence"/>
</dbReference>
<dbReference type="PANTHER" id="PTHR43132:SF8">
    <property type="entry name" value="HTH-TYPE TRANSCRIPTIONAL REGULATOR KMTR"/>
    <property type="match status" value="1"/>
</dbReference>
<keyword evidence="7" id="KW-1185">Reference proteome</keyword>
<reference evidence="6 7" key="1">
    <citation type="submission" date="2020-05" db="EMBL/GenBank/DDBJ databases">
        <title>Genome sequence of Kribbella sandramycini ATCC 39419.</title>
        <authorList>
            <person name="Maclea K.S."/>
            <person name="Fair J.L."/>
        </authorList>
    </citation>
    <scope>NUCLEOTIDE SEQUENCE [LARGE SCALE GENOMIC DNA]</scope>
    <source>
        <strain evidence="6 7">ATCC 39419</strain>
    </source>
</reference>
<gene>
    <name evidence="5" type="ORF">HNR71_005935</name>
    <name evidence="6" type="ORF">HPO96_36625</name>
</gene>
<dbReference type="AlphaFoldDB" id="A0A7Y4P544"/>
<reference evidence="5 8" key="2">
    <citation type="submission" date="2020-08" db="EMBL/GenBank/DDBJ databases">
        <title>Sequencing the genomes of 1000 actinobacteria strains.</title>
        <authorList>
            <person name="Klenk H.-P."/>
        </authorList>
    </citation>
    <scope>NUCLEOTIDE SEQUENCE [LARGE SCALE GENOMIC DNA]</scope>
    <source>
        <strain evidence="5 8">DSM 15626</strain>
    </source>
</reference>
<evidence type="ECO:0000256" key="1">
    <source>
        <dbReference type="ARBA" id="ARBA00023015"/>
    </source>
</evidence>
<evidence type="ECO:0000313" key="5">
    <source>
        <dbReference type="EMBL" id="MBB6570298.1"/>
    </source>
</evidence>
<dbReference type="RefSeq" id="WP_171679082.1">
    <property type="nucleotide sequence ID" value="NZ_BAAAGT010000020.1"/>
</dbReference>
<dbReference type="InterPro" id="IPR011991">
    <property type="entry name" value="ArsR-like_HTH"/>
</dbReference>
<dbReference type="InterPro" id="IPR051011">
    <property type="entry name" value="Metal_resp_trans_reg"/>
</dbReference>
<evidence type="ECO:0000256" key="2">
    <source>
        <dbReference type="ARBA" id="ARBA00023125"/>
    </source>
</evidence>
<evidence type="ECO:0000313" key="8">
    <source>
        <dbReference type="Proteomes" id="UP000553957"/>
    </source>
</evidence>
<evidence type="ECO:0000256" key="3">
    <source>
        <dbReference type="ARBA" id="ARBA00023163"/>
    </source>
</evidence>
<dbReference type="GO" id="GO:0003677">
    <property type="term" value="F:DNA binding"/>
    <property type="evidence" value="ECO:0007669"/>
    <property type="project" value="UniProtKB-KW"/>
</dbReference>
<dbReference type="EMBL" id="JABJRC010000017">
    <property type="protein sequence ID" value="NOL45785.1"/>
    <property type="molecule type" value="Genomic_DNA"/>
</dbReference>
<dbReference type="SUPFAM" id="SSF46785">
    <property type="entry name" value="Winged helix' DNA-binding domain"/>
    <property type="match status" value="1"/>
</dbReference>
<dbReference type="Proteomes" id="UP000534306">
    <property type="component" value="Unassembled WGS sequence"/>
</dbReference>
<dbReference type="InterPro" id="IPR001845">
    <property type="entry name" value="HTH_ArsR_DNA-bd_dom"/>
</dbReference>
<dbReference type="InterPro" id="IPR036390">
    <property type="entry name" value="WH_DNA-bd_sf"/>
</dbReference>
<dbReference type="Pfam" id="PF01022">
    <property type="entry name" value="HTH_5"/>
    <property type="match status" value="1"/>
</dbReference>
<sequence>MQISFNADDLSHVRLSSAGPVVESALAATILQVPGCAGSERWQGRWRRTVAPRVAQDGLVRRLLEVCRPPAHVLDLCLPTAGAGSLDEGLDRLASLGPDYYLTELEALESPAYRRPVPRWTEELVTRDKRARRGLVRAVQTMYEQTLDGAIAASSEAAARRFVDDRVRELLSGGIGQMLGNLHPTIRWATPVLTIDLPGTEATHYPAGHGGFVIAPSIFATRVMFFLDTKFERPDLLVVPIAPLPDQHEPQLDRLLGANRAAVLALLAQGPLCTTDIATRAGLSPAAASDHARVLREAGLLTTDRSRRATHTITPTGAALLGRP</sequence>
<organism evidence="6 7">
    <name type="scientific">Kribbella sandramycini</name>
    <dbReference type="NCBI Taxonomy" id="60450"/>
    <lineage>
        <taxon>Bacteria</taxon>
        <taxon>Bacillati</taxon>
        <taxon>Actinomycetota</taxon>
        <taxon>Actinomycetes</taxon>
        <taxon>Propionibacteriales</taxon>
        <taxon>Kribbellaceae</taxon>
        <taxon>Kribbella</taxon>
    </lineage>
</organism>
<proteinExistence type="predicted"/>
<dbReference type="InterPro" id="IPR036388">
    <property type="entry name" value="WH-like_DNA-bd_sf"/>
</dbReference>
<dbReference type="PANTHER" id="PTHR43132">
    <property type="entry name" value="ARSENICAL RESISTANCE OPERON REPRESSOR ARSR-RELATED"/>
    <property type="match status" value="1"/>
</dbReference>
<comment type="caution">
    <text evidence="6">The sequence shown here is derived from an EMBL/GenBank/DDBJ whole genome shotgun (WGS) entry which is preliminary data.</text>
</comment>
<name>A0A7Y4P544_9ACTN</name>
<evidence type="ECO:0000313" key="7">
    <source>
        <dbReference type="Proteomes" id="UP000534306"/>
    </source>
</evidence>
<dbReference type="CDD" id="cd00090">
    <property type="entry name" value="HTH_ARSR"/>
    <property type="match status" value="1"/>
</dbReference>
<evidence type="ECO:0000259" key="4">
    <source>
        <dbReference type="PROSITE" id="PS50987"/>
    </source>
</evidence>
<dbReference type="SMART" id="SM00418">
    <property type="entry name" value="HTH_ARSR"/>
    <property type="match status" value="1"/>
</dbReference>
<keyword evidence="2 5" id="KW-0238">DNA-binding</keyword>
<evidence type="ECO:0000313" key="6">
    <source>
        <dbReference type="EMBL" id="NOL45785.1"/>
    </source>
</evidence>
<dbReference type="PROSITE" id="PS50987">
    <property type="entry name" value="HTH_ARSR_2"/>
    <property type="match status" value="1"/>
</dbReference>
<accession>A0A7Y4P544</accession>